<keyword evidence="1" id="KW-1133">Transmembrane helix</keyword>
<evidence type="ECO:0000256" key="1">
    <source>
        <dbReference type="SAM" id="Phobius"/>
    </source>
</evidence>
<organism evidence="2">
    <name type="scientific">Leptolyngbya sp. NK1-12</name>
    <dbReference type="NCBI Taxonomy" id="2547451"/>
    <lineage>
        <taxon>Bacteria</taxon>
        <taxon>Bacillati</taxon>
        <taxon>Cyanobacteriota</taxon>
        <taxon>Cyanophyceae</taxon>
        <taxon>Leptolyngbyales</taxon>
        <taxon>Leptolyngbyaceae</taxon>
        <taxon>Leptolyngbya group</taxon>
        <taxon>Leptolyngbya</taxon>
    </lineage>
</organism>
<sequence length="117" mass="13291">MGTDFWLTLPVLAILFWFGCSWMTAQVLSRPYDTKEKLEADTQLEVRVAANVATIKALINRAEGITQVEVQTSDSTLRKLEFEFPVTEPNQLEATIAQELGLSRADVRKLVRYQIMD</sequence>
<dbReference type="EMBL" id="CP053587">
    <property type="protein sequence ID" value="WNZ27988.1"/>
    <property type="molecule type" value="Genomic_DNA"/>
</dbReference>
<proteinExistence type="predicted"/>
<keyword evidence="1" id="KW-0472">Membrane</keyword>
<feature type="transmembrane region" description="Helical" evidence="1">
    <location>
        <begin position="6"/>
        <end position="28"/>
    </location>
</feature>
<accession>A0AA96WLZ6</accession>
<keyword evidence="1" id="KW-0812">Transmembrane</keyword>
<reference evidence="2" key="1">
    <citation type="submission" date="2020-05" db="EMBL/GenBank/DDBJ databases">
        <authorList>
            <person name="Zhu T."/>
            <person name="Keshari N."/>
            <person name="Lu X."/>
        </authorList>
    </citation>
    <scope>NUCLEOTIDE SEQUENCE</scope>
    <source>
        <strain evidence="2">NK1-12</strain>
    </source>
</reference>
<gene>
    <name evidence="2" type="ORF">HJG54_32300</name>
</gene>
<protein>
    <submittedName>
        <fullName evidence="2">Uncharacterized protein</fullName>
    </submittedName>
</protein>
<dbReference type="AlphaFoldDB" id="A0AA96WLZ6"/>
<name>A0AA96WLZ6_9CYAN</name>
<evidence type="ECO:0000313" key="2">
    <source>
        <dbReference type="EMBL" id="WNZ27988.1"/>
    </source>
</evidence>